<dbReference type="InterPro" id="IPR048683">
    <property type="entry name" value="Sf6_terminase"/>
</dbReference>
<reference evidence="1" key="1">
    <citation type="journal article" date="2021" name="Proc. Natl. Acad. Sci. U.S.A.">
        <title>A Catalog of Tens of Thousands of Viruses from Human Metagenomes Reveals Hidden Associations with Chronic Diseases.</title>
        <authorList>
            <person name="Tisza M.J."/>
            <person name="Buck C.B."/>
        </authorList>
    </citation>
    <scope>NUCLEOTIDE SEQUENCE</scope>
    <source>
        <strain evidence="1">Ct16C7</strain>
    </source>
</reference>
<dbReference type="EMBL" id="BK015293">
    <property type="protein sequence ID" value="DAD99798.1"/>
    <property type="molecule type" value="Genomic_DNA"/>
</dbReference>
<evidence type="ECO:0000313" key="1">
    <source>
        <dbReference type="EMBL" id="DAD99798.1"/>
    </source>
</evidence>
<dbReference type="Pfam" id="PF20901">
    <property type="entry name" value="Sf6_terminase"/>
    <property type="match status" value="1"/>
</dbReference>
<name>A0A8S5NYA8_9CAUD</name>
<protein>
    <submittedName>
        <fullName evidence="1">Putative terminase small subunit</fullName>
    </submittedName>
</protein>
<accession>A0A8S5NYA8</accession>
<sequence length="184" mass="20492">MAVQKKSAPRKPGRPTKYTPELAEKICDLIREGLSEREICSQKGMPSTVTIRTWKDSNPEFLLQSARAREESAALYREKALGIAQETAKTAVKALRGEITDALGEPVKDLPRGYVEAQKLLVQELNREAAIRDDRNYGDRRRVAVTGADGGAVKIETKQVTSLSNEELLEIARMELPENEGEDR</sequence>
<dbReference type="Gene3D" id="1.10.10.60">
    <property type="entry name" value="Homeodomain-like"/>
    <property type="match status" value="1"/>
</dbReference>
<organism evidence="1">
    <name type="scientific">Siphoviridae sp. ct16C7</name>
    <dbReference type="NCBI Taxonomy" id="2825304"/>
    <lineage>
        <taxon>Viruses</taxon>
        <taxon>Duplodnaviria</taxon>
        <taxon>Heunggongvirae</taxon>
        <taxon>Uroviricota</taxon>
        <taxon>Caudoviricetes</taxon>
    </lineage>
</organism>
<proteinExistence type="predicted"/>